<dbReference type="AlphaFoldDB" id="A0A4Y4G8F0"/>
<dbReference type="GeneID" id="72423944"/>
<gene>
    <name evidence="3" type="ORF">GA0061075_105101</name>
    <name evidence="2" type="ORF">HF960_03980</name>
</gene>
<protein>
    <submittedName>
        <fullName evidence="2">Uncharacterized protein</fullName>
    </submittedName>
</protein>
<evidence type="ECO:0000313" key="2">
    <source>
        <dbReference type="EMBL" id="NKY66829.1"/>
    </source>
</evidence>
<dbReference type="RefSeq" id="WP_074427219.1">
    <property type="nucleotide sequence ID" value="NZ_BJEG01000003.1"/>
</dbReference>
<accession>A0A4Y4G8F0</accession>
<dbReference type="EMBL" id="JAAXPM010000004">
    <property type="protein sequence ID" value="NKY66829.1"/>
    <property type="molecule type" value="Genomic_DNA"/>
</dbReference>
<dbReference type="OrthoDB" id="2148857at2"/>
<organism evidence="2 5">
    <name type="scientific">Weissella hellenica</name>
    <dbReference type="NCBI Taxonomy" id="46256"/>
    <lineage>
        <taxon>Bacteria</taxon>
        <taxon>Bacillati</taxon>
        <taxon>Bacillota</taxon>
        <taxon>Bacilli</taxon>
        <taxon>Lactobacillales</taxon>
        <taxon>Lactobacillaceae</taxon>
        <taxon>Weissella</taxon>
    </lineage>
</organism>
<reference evidence="2 5" key="2">
    <citation type="submission" date="2020-04" db="EMBL/GenBank/DDBJ databases">
        <title>MicrobeNet Type strains.</title>
        <authorList>
            <person name="Nicholson A.C."/>
        </authorList>
    </citation>
    <scope>NUCLEOTIDE SEQUENCE [LARGE SCALE GENOMIC DNA]</scope>
    <source>
        <strain evidence="2 5">CCUG 33494</strain>
    </source>
</reference>
<reference evidence="3 4" key="1">
    <citation type="submission" date="2016-08" db="EMBL/GenBank/DDBJ databases">
        <authorList>
            <person name="Varghese N."/>
            <person name="Submissions Spin"/>
        </authorList>
    </citation>
    <scope>NUCLEOTIDE SEQUENCE [LARGE SCALE GENOMIC DNA]</scope>
    <source>
        <strain evidence="3 4">R-53116</strain>
    </source>
</reference>
<sequence length="170" mass="19138">MDMTGNDFIEILTNETYTTKTFEAADQATINLDELFSDVTKAMAAGKIFSDTLVINEEEPIILRIETNLINLPIRYTNAIRKIVVNDEAKEISLYMVVEHPLVTKSHLFIKKAASVQSFLDDPTSVAEKITIFFNEQIEQINANKEAAKQAEQLEAEQAENEPVAETKNQ</sequence>
<proteinExistence type="predicted"/>
<evidence type="ECO:0000313" key="4">
    <source>
        <dbReference type="Proteomes" id="UP000182448"/>
    </source>
</evidence>
<name>A0A4Y4G8F0_WEIHE</name>
<keyword evidence="4" id="KW-1185">Reference proteome</keyword>
<dbReference type="EMBL" id="FMAW01000005">
    <property type="protein sequence ID" value="SCB89667.1"/>
    <property type="molecule type" value="Genomic_DNA"/>
</dbReference>
<evidence type="ECO:0000256" key="1">
    <source>
        <dbReference type="SAM" id="MobiDB-lite"/>
    </source>
</evidence>
<evidence type="ECO:0000313" key="3">
    <source>
        <dbReference type="EMBL" id="SCB89667.1"/>
    </source>
</evidence>
<feature type="region of interest" description="Disordered" evidence="1">
    <location>
        <begin position="149"/>
        <end position="170"/>
    </location>
</feature>
<dbReference type="Proteomes" id="UP000585749">
    <property type="component" value="Unassembled WGS sequence"/>
</dbReference>
<evidence type="ECO:0000313" key="5">
    <source>
        <dbReference type="Proteomes" id="UP000585749"/>
    </source>
</evidence>
<dbReference type="Proteomes" id="UP000182448">
    <property type="component" value="Unassembled WGS sequence"/>
</dbReference>
<comment type="caution">
    <text evidence="2">The sequence shown here is derived from an EMBL/GenBank/DDBJ whole genome shotgun (WGS) entry which is preliminary data.</text>
</comment>